<keyword evidence="3 5" id="KW-0808">Transferase</keyword>
<evidence type="ECO:0000256" key="2">
    <source>
        <dbReference type="ARBA" id="ARBA00022603"/>
    </source>
</evidence>
<name>A0A1M5TW45_9CLOT</name>
<comment type="similarity">
    <text evidence="5">Belongs to the CbiD family.</text>
</comment>
<dbReference type="RefSeq" id="WP_072830160.1">
    <property type="nucleotide sequence ID" value="NZ_FQXP01000003.1"/>
</dbReference>
<sequence>MLDMYVTVDGKKLRCGYTTGSCAAGAAKAAVDILYNDAELAEITITTPNSIELTMPLEKIIKEKDYVEVCIIKDGGDDPDATHGLEIWARAEKKACGYTLKGGKGVGTVMGEGLYIPKGEAAINPVPRKMIEYSVKEVLPDHKGVEVTIFVPKGEETAKKTFNPRLNIVGGISILGTTGIVTPMSEESLKDSIKLEIRQKVAKGYKDLVLVFGNMGEDQCKELNINPDKIVTMSNFVGFALDCCLEYGIKTVLMVGHIGKMSKISAGCFQTHSRVCDVRLEVIALELALEGAPIELIKKVYSEKTTEGAIKVIPKEYSYIYGSIGEKIKNRIYLYSREEMHAEVILYSMKEGILYNSLNKKESKGE</sequence>
<comment type="pathway">
    <text evidence="5">Cofactor biosynthesis; adenosylcobalamin biosynthesis; cob(II)yrinate a,c-diamide from sirohydrochlorin (anaerobic route): step 6/10.</text>
</comment>
<dbReference type="PANTHER" id="PTHR35863:SF1">
    <property type="entry name" value="COBALT-PRECORRIN-5B C(1)-METHYLTRANSFERASE"/>
    <property type="match status" value="1"/>
</dbReference>
<keyword evidence="1 5" id="KW-0169">Cobalamin biosynthesis</keyword>
<dbReference type="NCBIfam" id="TIGR00312">
    <property type="entry name" value="cbiD"/>
    <property type="match status" value="1"/>
</dbReference>
<evidence type="ECO:0000313" key="6">
    <source>
        <dbReference type="EMBL" id="SHH55012.1"/>
    </source>
</evidence>
<dbReference type="SUPFAM" id="SSF111342">
    <property type="entry name" value="CbiD-like"/>
    <property type="match status" value="1"/>
</dbReference>
<dbReference type="STRING" id="1121306.SAMN02745196_00742"/>
<dbReference type="Proteomes" id="UP000184526">
    <property type="component" value="Unassembled WGS sequence"/>
</dbReference>
<dbReference type="Gene3D" id="3.30.2110.10">
    <property type="entry name" value="CbiD-like"/>
    <property type="match status" value="1"/>
</dbReference>
<organism evidence="6 7">
    <name type="scientific">Clostridium collagenovorans DSM 3089</name>
    <dbReference type="NCBI Taxonomy" id="1121306"/>
    <lineage>
        <taxon>Bacteria</taxon>
        <taxon>Bacillati</taxon>
        <taxon>Bacillota</taxon>
        <taxon>Clostridia</taxon>
        <taxon>Eubacteriales</taxon>
        <taxon>Clostridiaceae</taxon>
        <taxon>Clostridium</taxon>
    </lineage>
</organism>
<reference evidence="6 7" key="1">
    <citation type="submission" date="2016-11" db="EMBL/GenBank/DDBJ databases">
        <authorList>
            <person name="Jaros S."/>
            <person name="Januszkiewicz K."/>
            <person name="Wedrychowicz H."/>
        </authorList>
    </citation>
    <scope>NUCLEOTIDE SEQUENCE [LARGE SCALE GENOMIC DNA]</scope>
    <source>
        <strain evidence="6 7">DSM 3089</strain>
    </source>
</reference>
<evidence type="ECO:0000256" key="5">
    <source>
        <dbReference type="HAMAP-Rule" id="MF_00787"/>
    </source>
</evidence>
<dbReference type="UniPathway" id="UPA00148">
    <property type="reaction ID" value="UER00227"/>
</dbReference>
<evidence type="ECO:0000256" key="1">
    <source>
        <dbReference type="ARBA" id="ARBA00022573"/>
    </source>
</evidence>
<dbReference type="PANTHER" id="PTHR35863">
    <property type="entry name" value="COBALT-PRECORRIN-5B C(1)-METHYLTRANSFERASE"/>
    <property type="match status" value="1"/>
</dbReference>
<dbReference type="GO" id="GO:0043780">
    <property type="term" value="F:cobalt-precorrin-5B C1-methyltransferase activity"/>
    <property type="evidence" value="ECO:0007669"/>
    <property type="project" value="RHEA"/>
</dbReference>
<comment type="catalytic activity">
    <reaction evidence="5">
        <text>Co-precorrin-5B + S-adenosyl-L-methionine = Co-precorrin-6A + S-adenosyl-L-homocysteine</text>
        <dbReference type="Rhea" id="RHEA:26285"/>
        <dbReference type="ChEBI" id="CHEBI:57856"/>
        <dbReference type="ChEBI" id="CHEBI:59789"/>
        <dbReference type="ChEBI" id="CHEBI:60063"/>
        <dbReference type="ChEBI" id="CHEBI:60064"/>
        <dbReference type="EC" id="2.1.1.195"/>
    </reaction>
</comment>
<dbReference type="Pfam" id="PF01888">
    <property type="entry name" value="CbiD"/>
    <property type="match status" value="1"/>
</dbReference>
<dbReference type="InterPro" id="IPR036074">
    <property type="entry name" value="CbiD_sf"/>
</dbReference>
<accession>A0A1M5TW45</accession>
<dbReference type="GO" id="GO:0019251">
    <property type="term" value="P:anaerobic cobalamin biosynthetic process"/>
    <property type="evidence" value="ECO:0007669"/>
    <property type="project" value="UniProtKB-UniRule"/>
</dbReference>
<dbReference type="InterPro" id="IPR002748">
    <property type="entry name" value="CbiD"/>
</dbReference>
<gene>
    <name evidence="5" type="primary">cbiD</name>
    <name evidence="6" type="ORF">SAMN02745196_00742</name>
</gene>
<dbReference type="OrthoDB" id="6439987at2"/>
<dbReference type="AlphaFoldDB" id="A0A1M5TW45"/>
<dbReference type="HAMAP" id="MF_00787">
    <property type="entry name" value="CbiD"/>
    <property type="match status" value="1"/>
</dbReference>
<keyword evidence="2 5" id="KW-0489">Methyltransferase</keyword>
<protein>
    <recommendedName>
        <fullName evidence="5">Cobalt-precorrin-5B C(1)-methyltransferase</fullName>
        <ecNumber evidence="5">2.1.1.195</ecNumber>
    </recommendedName>
    <alternativeName>
        <fullName evidence="5">Cobalt-precorrin-6A synthase</fullName>
    </alternativeName>
</protein>
<evidence type="ECO:0000313" key="7">
    <source>
        <dbReference type="Proteomes" id="UP000184526"/>
    </source>
</evidence>
<dbReference type="EMBL" id="FQXP01000003">
    <property type="protein sequence ID" value="SHH55012.1"/>
    <property type="molecule type" value="Genomic_DNA"/>
</dbReference>
<dbReference type="EC" id="2.1.1.195" evidence="5"/>
<evidence type="ECO:0000256" key="4">
    <source>
        <dbReference type="ARBA" id="ARBA00022691"/>
    </source>
</evidence>
<comment type="function">
    <text evidence="5">Catalyzes the methylation of C-1 in cobalt-precorrin-5B to form cobalt-precorrin-6A.</text>
</comment>
<proteinExistence type="inferred from homology"/>
<keyword evidence="4 5" id="KW-0949">S-adenosyl-L-methionine</keyword>
<dbReference type="PIRSF" id="PIRSF026782">
    <property type="entry name" value="CbiD"/>
    <property type="match status" value="1"/>
</dbReference>
<dbReference type="GO" id="GO:0032259">
    <property type="term" value="P:methylation"/>
    <property type="evidence" value="ECO:0007669"/>
    <property type="project" value="UniProtKB-KW"/>
</dbReference>
<keyword evidence="7" id="KW-1185">Reference proteome</keyword>
<evidence type="ECO:0000256" key="3">
    <source>
        <dbReference type="ARBA" id="ARBA00022679"/>
    </source>
</evidence>